<keyword evidence="2" id="KW-0472">Membrane</keyword>
<dbReference type="GeneID" id="36375094"/>
<protein>
    <submittedName>
        <fullName evidence="3 5">Uncharacterized protein</fullName>
    </submittedName>
</protein>
<feature type="compositionally biased region" description="Basic and acidic residues" evidence="1">
    <location>
        <begin position="205"/>
        <end position="218"/>
    </location>
</feature>
<name>A0A090L5J3_STRRB</name>
<organism evidence="3">
    <name type="scientific">Strongyloides ratti</name>
    <name type="common">Parasitic roundworm</name>
    <dbReference type="NCBI Taxonomy" id="34506"/>
    <lineage>
        <taxon>Eukaryota</taxon>
        <taxon>Metazoa</taxon>
        <taxon>Ecdysozoa</taxon>
        <taxon>Nematoda</taxon>
        <taxon>Chromadorea</taxon>
        <taxon>Rhabditida</taxon>
        <taxon>Tylenchina</taxon>
        <taxon>Panagrolaimomorpha</taxon>
        <taxon>Strongyloidoidea</taxon>
        <taxon>Strongyloididae</taxon>
        <taxon>Strongyloides</taxon>
    </lineage>
</organism>
<feature type="compositionally biased region" description="Basic and acidic residues" evidence="1">
    <location>
        <begin position="225"/>
        <end position="234"/>
    </location>
</feature>
<dbReference type="WormBase" id="SRAE_1000099900">
    <property type="protein sequence ID" value="SRP00907"/>
    <property type="gene ID" value="WBGene00257599"/>
</dbReference>
<proteinExistence type="predicted"/>
<evidence type="ECO:0000256" key="2">
    <source>
        <dbReference type="SAM" id="Phobius"/>
    </source>
</evidence>
<keyword evidence="2" id="KW-0812">Transmembrane</keyword>
<dbReference type="EMBL" id="LN609528">
    <property type="protein sequence ID" value="CEF62729.1"/>
    <property type="molecule type" value="Genomic_DNA"/>
</dbReference>
<reference evidence="5" key="2">
    <citation type="submission" date="2020-12" db="UniProtKB">
        <authorList>
            <consortium name="WormBaseParasite"/>
        </authorList>
    </citation>
    <scope>IDENTIFICATION</scope>
</reference>
<feature type="region of interest" description="Disordered" evidence="1">
    <location>
        <begin position="167"/>
        <end position="234"/>
    </location>
</feature>
<feature type="transmembrane region" description="Helical" evidence="2">
    <location>
        <begin position="55"/>
        <end position="80"/>
    </location>
</feature>
<dbReference type="Proteomes" id="UP000035682">
    <property type="component" value="Unplaced"/>
</dbReference>
<evidence type="ECO:0000313" key="6">
    <source>
        <dbReference type="WormBase" id="SRAE_1000099900"/>
    </source>
</evidence>
<feature type="transmembrane region" description="Helical" evidence="2">
    <location>
        <begin position="29"/>
        <end position="49"/>
    </location>
</feature>
<gene>
    <name evidence="3 5 6" type="ORF">SRAE_1000099900</name>
</gene>
<dbReference type="OMA" id="MFEYAMK"/>
<dbReference type="RefSeq" id="XP_024501931.1">
    <property type="nucleotide sequence ID" value="XM_024647899.1"/>
</dbReference>
<evidence type="ECO:0000256" key="1">
    <source>
        <dbReference type="SAM" id="MobiDB-lite"/>
    </source>
</evidence>
<accession>A0A090L5J3</accession>
<keyword evidence="4" id="KW-1185">Reference proteome</keyword>
<evidence type="ECO:0000313" key="3">
    <source>
        <dbReference type="EMBL" id="CEF62729.1"/>
    </source>
</evidence>
<feature type="compositionally biased region" description="Basic and acidic residues" evidence="1">
    <location>
        <begin position="121"/>
        <end position="139"/>
    </location>
</feature>
<dbReference type="OrthoDB" id="5836881at2759"/>
<dbReference type="CTD" id="36375094"/>
<feature type="compositionally biased region" description="Basic and acidic residues" evidence="1">
    <location>
        <begin position="174"/>
        <end position="197"/>
    </location>
</feature>
<keyword evidence="2" id="KW-1133">Transmembrane helix</keyword>
<reference evidence="3 4" key="1">
    <citation type="submission" date="2014-09" db="EMBL/GenBank/DDBJ databases">
        <authorList>
            <person name="Martin A.A."/>
        </authorList>
    </citation>
    <scope>NUCLEOTIDE SEQUENCE</scope>
    <source>
        <strain evidence="4">ED321</strain>
        <strain evidence="3">ED321 Heterogonic</strain>
    </source>
</reference>
<sequence length="234" mass="27204">MTILTETTDYNRSKTKISKRTHRGSSMKFEAGLSIVLFFGGIIFSIDIIDKTDSYLRYIVNEIILFNIVIIIYQWVLLFISSVTREKRALFDEENILETYQPRAYTDGHLFVPDPPTPAELEAKNAEDKQKETEKNIFNRMRDNHYENMYQKAMELSMALEAEDKAAKNSTTKLENKNLNKENKKSDQSGSDNDKSPKKMKKESKKSDQSGSDKEKSPKNSNNDNKPRECYYYF</sequence>
<evidence type="ECO:0000313" key="4">
    <source>
        <dbReference type="Proteomes" id="UP000035682"/>
    </source>
</evidence>
<dbReference type="WBParaSite" id="SRAE_1000099900.1">
    <property type="protein sequence ID" value="SRAE_1000099900.1"/>
    <property type="gene ID" value="WBGene00257599"/>
</dbReference>
<dbReference type="AlphaFoldDB" id="A0A090L5J3"/>
<evidence type="ECO:0000313" key="5">
    <source>
        <dbReference type="WBParaSite" id="SRAE_1000099900.1"/>
    </source>
</evidence>
<feature type="region of interest" description="Disordered" evidence="1">
    <location>
        <begin position="115"/>
        <end position="139"/>
    </location>
</feature>